<dbReference type="Pfam" id="PF01208">
    <property type="entry name" value="URO-D"/>
    <property type="match status" value="1"/>
</dbReference>
<dbReference type="InterPro" id="IPR038071">
    <property type="entry name" value="UROD/MetE-like_sf"/>
</dbReference>
<dbReference type="InterPro" id="IPR000257">
    <property type="entry name" value="Uroporphyrinogen_deCOase"/>
</dbReference>
<feature type="domain" description="Uroporphyrinogen decarboxylase (URO-D)" evidence="1">
    <location>
        <begin position="193"/>
        <end position="382"/>
    </location>
</feature>
<comment type="caution">
    <text evidence="2">The sequence shown here is derived from an EMBL/GenBank/DDBJ whole genome shotgun (WGS) entry which is preliminary data.</text>
</comment>
<dbReference type="SUPFAM" id="SSF51726">
    <property type="entry name" value="UROD/MetE-like"/>
    <property type="match status" value="1"/>
</dbReference>
<dbReference type="InterPro" id="IPR052024">
    <property type="entry name" value="Methanogen_methyltrans"/>
</dbReference>
<dbReference type="Proteomes" id="UP000070284">
    <property type="component" value="Unassembled WGS sequence"/>
</dbReference>
<dbReference type="AlphaFoldDB" id="A0A133UK31"/>
<evidence type="ECO:0000313" key="3">
    <source>
        <dbReference type="Proteomes" id="UP000070284"/>
    </source>
</evidence>
<evidence type="ECO:0000259" key="1">
    <source>
        <dbReference type="Pfam" id="PF01208"/>
    </source>
</evidence>
<gene>
    <name evidence="2" type="ORF">AKJ65_04325</name>
</gene>
<dbReference type="GO" id="GO:0006779">
    <property type="term" value="P:porphyrin-containing compound biosynthetic process"/>
    <property type="evidence" value="ECO:0007669"/>
    <property type="project" value="InterPro"/>
</dbReference>
<dbReference type="PANTHER" id="PTHR47099:SF1">
    <property type="entry name" value="METHYLCOBAMIDE:COM METHYLTRANSFERASE MTBA"/>
    <property type="match status" value="1"/>
</dbReference>
<reference evidence="2 3" key="1">
    <citation type="journal article" date="2016" name="Sci. Rep.">
        <title>Metabolic traits of an uncultured archaeal lineage -MSBL1- from brine pools of the Red Sea.</title>
        <authorList>
            <person name="Mwirichia R."/>
            <person name="Alam I."/>
            <person name="Rashid M."/>
            <person name="Vinu M."/>
            <person name="Ba-Alawi W."/>
            <person name="Anthony Kamau A."/>
            <person name="Kamanda Ngugi D."/>
            <person name="Goker M."/>
            <person name="Klenk H.P."/>
            <person name="Bajic V."/>
            <person name="Stingl U."/>
        </authorList>
    </citation>
    <scope>NUCLEOTIDE SEQUENCE [LARGE SCALE GENOMIC DNA]</scope>
    <source>
        <strain evidence="2">SCGC-AAA259E19</strain>
    </source>
</reference>
<dbReference type="GO" id="GO:0004853">
    <property type="term" value="F:uroporphyrinogen decarboxylase activity"/>
    <property type="evidence" value="ECO:0007669"/>
    <property type="project" value="InterPro"/>
</dbReference>
<name>A0A133UK31_9EURY</name>
<sequence>MLGRKRVNKAFNHEEPDRIPISALTVNSPPASEILEREAWTGIGARQAKRRFEALRKRGNAIEFYRRKAEDEVSLYKKMDLDAYFMGSMIPQKERTPEKIDEKTWRFEDENTKEWRTIKLDFESGFCGEVDSNIKQNGIEAFEKHVERLEREEYNLSEYDLEPYDYVVKEIGEKIAIFGNADVSIPSGSSWLPIFLKCMIKRPELVERYLDEQLQKTMTLLEEQLDRNIFGVWGGVDWAGETGPFFSPEHFDRFVKPRLHKIVEKCHENNVPYVKHTDGNIKKILESLLIETDTDGYNAIEPKAGMDIFQLKKDYGNKLTLLGNVDCSETLVKGEKQEIESEVKRLIEKVSPGGGHILMSSNSIHSNIPAEKWIKMIETAKEFGQYPVNTH</sequence>
<protein>
    <recommendedName>
        <fullName evidence="1">Uroporphyrinogen decarboxylase (URO-D) domain-containing protein</fullName>
    </recommendedName>
</protein>
<dbReference type="Gene3D" id="3.20.20.210">
    <property type="match status" value="1"/>
</dbReference>
<dbReference type="PANTHER" id="PTHR47099">
    <property type="entry name" value="METHYLCOBAMIDE:COM METHYLTRANSFERASE MTBA"/>
    <property type="match status" value="1"/>
</dbReference>
<keyword evidence="3" id="KW-1185">Reference proteome</keyword>
<evidence type="ECO:0000313" key="2">
    <source>
        <dbReference type="EMBL" id="KXA94470.1"/>
    </source>
</evidence>
<proteinExistence type="predicted"/>
<accession>A0A133UK31</accession>
<organism evidence="2 3">
    <name type="scientific">candidate division MSBL1 archaeon SCGC-AAA259E19</name>
    <dbReference type="NCBI Taxonomy" id="1698264"/>
    <lineage>
        <taxon>Archaea</taxon>
        <taxon>Methanobacteriati</taxon>
        <taxon>Methanobacteriota</taxon>
        <taxon>candidate division MSBL1</taxon>
    </lineage>
</organism>
<dbReference type="EMBL" id="LHXO01000056">
    <property type="protein sequence ID" value="KXA94470.1"/>
    <property type="molecule type" value="Genomic_DNA"/>
</dbReference>